<dbReference type="OrthoDB" id="442158at2759"/>
<evidence type="ECO:0000259" key="1">
    <source>
        <dbReference type="Pfam" id="PF03193"/>
    </source>
</evidence>
<accession>A0A2Z6NYE3</accession>
<dbReference type="Pfam" id="PF03193">
    <property type="entry name" value="RsgA_GTPase"/>
    <property type="match status" value="1"/>
</dbReference>
<proteinExistence type="predicted"/>
<organism evidence="2 3">
    <name type="scientific">Trifolium subterraneum</name>
    <name type="common">Subterranean clover</name>
    <dbReference type="NCBI Taxonomy" id="3900"/>
    <lineage>
        <taxon>Eukaryota</taxon>
        <taxon>Viridiplantae</taxon>
        <taxon>Streptophyta</taxon>
        <taxon>Embryophyta</taxon>
        <taxon>Tracheophyta</taxon>
        <taxon>Spermatophyta</taxon>
        <taxon>Magnoliopsida</taxon>
        <taxon>eudicotyledons</taxon>
        <taxon>Gunneridae</taxon>
        <taxon>Pentapetalae</taxon>
        <taxon>rosids</taxon>
        <taxon>fabids</taxon>
        <taxon>Fabales</taxon>
        <taxon>Fabaceae</taxon>
        <taxon>Papilionoideae</taxon>
        <taxon>50 kb inversion clade</taxon>
        <taxon>NPAAA clade</taxon>
        <taxon>Hologalegina</taxon>
        <taxon>IRL clade</taxon>
        <taxon>Trifolieae</taxon>
        <taxon>Trifolium</taxon>
    </lineage>
</organism>
<dbReference type="EMBL" id="DF974532">
    <property type="protein sequence ID" value="GAU49221.1"/>
    <property type="molecule type" value="Genomic_DNA"/>
</dbReference>
<dbReference type="GO" id="GO:0005525">
    <property type="term" value="F:GTP binding"/>
    <property type="evidence" value="ECO:0007669"/>
    <property type="project" value="InterPro"/>
</dbReference>
<evidence type="ECO:0000313" key="2">
    <source>
        <dbReference type="EMBL" id="GAU49221.1"/>
    </source>
</evidence>
<dbReference type="PANTHER" id="PTHR32120">
    <property type="entry name" value="SMALL RIBOSOMAL SUBUNIT BIOGENESIS GTPASE RSGA"/>
    <property type="match status" value="1"/>
</dbReference>
<evidence type="ECO:0000313" key="3">
    <source>
        <dbReference type="Proteomes" id="UP000242715"/>
    </source>
</evidence>
<dbReference type="InterPro" id="IPR010914">
    <property type="entry name" value="RsgA_GTPase_dom"/>
</dbReference>
<protein>
    <recommendedName>
        <fullName evidence="1">EngC GTPase domain-containing protein</fullName>
    </recommendedName>
</protein>
<dbReference type="Proteomes" id="UP000242715">
    <property type="component" value="Unassembled WGS sequence"/>
</dbReference>
<sequence length="127" mass="14387">MGEREGVIVNAPRSDFFKVSLKPVSHCNKIWCSIRRPLNNSPKVGDNVIVELADTKNGRIKKLLNMEREISYPLVANINQQVLVFSVEDDLDSHITSRFLVEAESHGVEMTMVLTKTDLVHQKSKLK</sequence>
<dbReference type="InterPro" id="IPR027417">
    <property type="entry name" value="P-loop_NTPase"/>
</dbReference>
<dbReference type="Gene3D" id="3.40.50.300">
    <property type="entry name" value="P-loop containing nucleotide triphosphate hydrolases"/>
    <property type="match status" value="1"/>
</dbReference>
<dbReference type="InterPro" id="IPR004881">
    <property type="entry name" value="Ribosome_biogen_GTPase_RsgA"/>
</dbReference>
<feature type="domain" description="EngC GTPase" evidence="1">
    <location>
        <begin position="62"/>
        <end position="125"/>
    </location>
</feature>
<reference evidence="3" key="1">
    <citation type="journal article" date="2017" name="Front. Plant Sci.">
        <title>Climate Clever Clovers: New Paradigm to Reduce the Environmental Footprint of Ruminants by Breeding Low Methanogenic Forages Utilizing Haplotype Variation.</title>
        <authorList>
            <person name="Kaur P."/>
            <person name="Appels R."/>
            <person name="Bayer P.E."/>
            <person name="Keeble-Gagnere G."/>
            <person name="Wang J."/>
            <person name="Hirakawa H."/>
            <person name="Shirasawa K."/>
            <person name="Vercoe P."/>
            <person name="Stefanova K."/>
            <person name="Durmic Z."/>
            <person name="Nichols P."/>
            <person name="Revell C."/>
            <person name="Isobe S.N."/>
            <person name="Edwards D."/>
            <person name="Erskine W."/>
        </authorList>
    </citation>
    <scope>NUCLEOTIDE SEQUENCE [LARGE SCALE GENOMIC DNA]</scope>
    <source>
        <strain evidence="3">cv. Daliak</strain>
    </source>
</reference>
<dbReference type="GO" id="GO:0003924">
    <property type="term" value="F:GTPase activity"/>
    <property type="evidence" value="ECO:0007669"/>
    <property type="project" value="InterPro"/>
</dbReference>
<dbReference type="PANTHER" id="PTHR32120:SF11">
    <property type="entry name" value="SMALL RIBOSOMAL SUBUNIT BIOGENESIS GTPASE RSGA 1, MITOCHONDRIAL-RELATED"/>
    <property type="match status" value="1"/>
</dbReference>
<gene>
    <name evidence="2" type="ORF">TSUD_237340</name>
</gene>
<keyword evidence="3" id="KW-1185">Reference proteome</keyword>
<dbReference type="AlphaFoldDB" id="A0A2Z6NYE3"/>
<name>A0A2Z6NYE3_TRISU</name>